<evidence type="ECO:0000256" key="1">
    <source>
        <dbReference type="ARBA" id="ARBA00004651"/>
    </source>
</evidence>
<dbReference type="Pfam" id="PF13231">
    <property type="entry name" value="PMT_2"/>
    <property type="match status" value="1"/>
</dbReference>
<feature type="transmembrane region" description="Helical" evidence="8">
    <location>
        <begin position="63"/>
        <end position="80"/>
    </location>
</feature>
<reference evidence="10 11" key="1">
    <citation type="journal article" date="2019" name="Int. J. Syst. Evol. Microbiol.">
        <title>The Global Catalogue of Microorganisms (GCM) 10K type strain sequencing project: providing services to taxonomists for standard genome sequencing and annotation.</title>
        <authorList>
            <consortium name="The Broad Institute Genomics Platform"/>
            <consortium name="The Broad Institute Genome Sequencing Center for Infectious Disease"/>
            <person name="Wu L."/>
            <person name="Ma J."/>
        </authorList>
    </citation>
    <scope>NUCLEOTIDE SEQUENCE [LARGE SCALE GENOMIC DNA]</scope>
    <source>
        <strain evidence="10 11">JCM 4316</strain>
    </source>
</reference>
<keyword evidence="7 8" id="KW-0472">Membrane</keyword>
<accession>A0ABN3GHA7</accession>
<feature type="transmembrane region" description="Helical" evidence="8">
    <location>
        <begin position="30"/>
        <end position="51"/>
    </location>
</feature>
<evidence type="ECO:0000256" key="3">
    <source>
        <dbReference type="ARBA" id="ARBA00022676"/>
    </source>
</evidence>
<organism evidence="10 11">
    <name type="scientific">Streptomyces cuspidosporus</name>
    <dbReference type="NCBI Taxonomy" id="66882"/>
    <lineage>
        <taxon>Bacteria</taxon>
        <taxon>Bacillati</taxon>
        <taxon>Actinomycetota</taxon>
        <taxon>Actinomycetes</taxon>
        <taxon>Kitasatosporales</taxon>
        <taxon>Streptomycetaceae</taxon>
        <taxon>Streptomyces</taxon>
    </lineage>
</organism>
<keyword evidence="3" id="KW-0328">Glycosyltransferase</keyword>
<name>A0ABN3GHA7_9ACTN</name>
<keyword evidence="4" id="KW-0808">Transferase</keyword>
<dbReference type="PANTHER" id="PTHR33908:SF11">
    <property type="entry name" value="MEMBRANE PROTEIN"/>
    <property type="match status" value="1"/>
</dbReference>
<evidence type="ECO:0000313" key="11">
    <source>
        <dbReference type="Proteomes" id="UP001500253"/>
    </source>
</evidence>
<dbReference type="EMBL" id="BAAASD010000018">
    <property type="protein sequence ID" value="GAA2351368.1"/>
    <property type="molecule type" value="Genomic_DNA"/>
</dbReference>
<feature type="transmembrane region" description="Helical" evidence="8">
    <location>
        <begin position="348"/>
        <end position="368"/>
    </location>
</feature>
<feature type="domain" description="Glycosyltransferase RgtA/B/C/D-like" evidence="9">
    <location>
        <begin position="159"/>
        <end position="312"/>
    </location>
</feature>
<feature type="transmembrane region" description="Helical" evidence="8">
    <location>
        <begin position="223"/>
        <end position="241"/>
    </location>
</feature>
<proteinExistence type="predicted"/>
<evidence type="ECO:0000259" key="9">
    <source>
        <dbReference type="Pfam" id="PF13231"/>
    </source>
</evidence>
<feature type="transmembrane region" description="Helical" evidence="8">
    <location>
        <begin position="296"/>
        <end position="314"/>
    </location>
</feature>
<dbReference type="Proteomes" id="UP001500253">
    <property type="component" value="Unassembled WGS sequence"/>
</dbReference>
<comment type="caution">
    <text evidence="10">The sequence shown here is derived from an EMBL/GenBank/DDBJ whole genome shotgun (WGS) entry which is preliminary data.</text>
</comment>
<evidence type="ECO:0000256" key="5">
    <source>
        <dbReference type="ARBA" id="ARBA00022692"/>
    </source>
</evidence>
<dbReference type="PANTHER" id="PTHR33908">
    <property type="entry name" value="MANNOSYLTRANSFERASE YKCB-RELATED"/>
    <property type="match status" value="1"/>
</dbReference>
<evidence type="ECO:0000256" key="4">
    <source>
        <dbReference type="ARBA" id="ARBA00022679"/>
    </source>
</evidence>
<dbReference type="InterPro" id="IPR038731">
    <property type="entry name" value="RgtA/B/C-like"/>
</dbReference>
<dbReference type="InterPro" id="IPR050297">
    <property type="entry name" value="LipidA_mod_glycosyltrf_83"/>
</dbReference>
<feature type="transmembrane region" description="Helical" evidence="8">
    <location>
        <begin position="100"/>
        <end position="120"/>
    </location>
</feature>
<evidence type="ECO:0000313" key="10">
    <source>
        <dbReference type="EMBL" id="GAA2351368.1"/>
    </source>
</evidence>
<keyword evidence="5 8" id="KW-0812">Transmembrane</keyword>
<sequence>MTITAPIRPAPLRGMPEASGKARTPWGRRVALTVAVVTTLAAVVQQGLLAVGGGGWLPGRQPWPWLLVAAPAWLLAGPGLRGAPGPPPVVARAVARLRRIPAWAGLVAVLAMAAAVWAALQDHEPLIGHEEAVYANKARSWLDGTPDAGWGTYRPVGLPALGRIALAVHDDVGALRVVALLLVLFTLATTYLVAARLTTPRRAVVATLLLLGGLGFLRRVPQFLNDIGATGLLLIVVYLLVRAQEKPGSRALAVLPLAALAAFYLRYGVVGTLVAVVIAAVLAYGPRAWLAQGRRLALCAGVFVAGLVPHFVYATEVTGSPLGLILSATERAGRSYVGDGLVYYVSVFPYRLAGDLGAVVMAAGLWGLGAALRRRRRHQERPHDRRRVFLGLTAVLTFVVLGVATDGEPRFVYLSVALLTVLGVQTLAEAAGRWSATVLTAVAALAAVTVPATAQYVAHAATPGPHAQHLSTVAVARQLANDRPCLLVTGYEPDLGWYSGCDAVTYGQYRRMPPPSGVEVSLVLFERGRLQPGPASLRRLIGGRATTTRTIRTAGSLGTATVITLRAGR</sequence>
<feature type="transmembrane region" description="Helical" evidence="8">
    <location>
        <begin position="261"/>
        <end position="284"/>
    </location>
</feature>
<gene>
    <name evidence="10" type="ORF">GCM10010246_44530</name>
</gene>
<protein>
    <recommendedName>
        <fullName evidence="9">Glycosyltransferase RgtA/B/C/D-like domain-containing protein</fullName>
    </recommendedName>
</protein>
<evidence type="ECO:0000256" key="8">
    <source>
        <dbReference type="SAM" id="Phobius"/>
    </source>
</evidence>
<evidence type="ECO:0000256" key="6">
    <source>
        <dbReference type="ARBA" id="ARBA00022989"/>
    </source>
</evidence>
<feature type="transmembrane region" description="Helical" evidence="8">
    <location>
        <begin position="388"/>
        <end position="405"/>
    </location>
</feature>
<comment type="subcellular location">
    <subcellularLocation>
        <location evidence="1">Cell membrane</location>
        <topology evidence="1">Multi-pass membrane protein</topology>
    </subcellularLocation>
</comment>
<evidence type="ECO:0000256" key="2">
    <source>
        <dbReference type="ARBA" id="ARBA00022475"/>
    </source>
</evidence>
<feature type="transmembrane region" description="Helical" evidence="8">
    <location>
        <begin position="173"/>
        <end position="194"/>
    </location>
</feature>
<keyword evidence="2" id="KW-1003">Cell membrane</keyword>
<keyword evidence="11" id="KW-1185">Reference proteome</keyword>
<evidence type="ECO:0000256" key="7">
    <source>
        <dbReference type="ARBA" id="ARBA00023136"/>
    </source>
</evidence>
<keyword evidence="6 8" id="KW-1133">Transmembrane helix</keyword>